<dbReference type="GO" id="GO:0003917">
    <property type="term" value="F:DNA topoisomerase type I (single strand cut, ATP-independent) activity"/>
    <property type="evidence" value="ECO:0007669"/>
    <property type="project" value="UniProtKB-EC"/>
</dbReference>
<comment type="function">
    <text evidence="1">Introduces a single-strand break via transesterification at a target site in duplex DNA. Releases the supercoiling and torsional tension of DNA introduced during the DNA replication and transcription by transiently cleaving and rejoining one strand of the DNA duplex. The scissile phosphodiester is attacked by the catalytic tyrosine of the enzyme, resulting in the formation of a DNA-(5'-phosphotyrosyl)-enzyme intermediate and the expulsion of a 3'-OH DNA strand.</text>
</comment>
<keyword evidence="3" id="KW-1185">Reference proteome</keyword>
<dbReference type="InterPro" id="IPR000380">
    <property type="entry name" value="Topo_IA"/>
</dbReference>
<dbReference type="GO" id="GO:0006265">
    <property type="term" value="P:DNA topological change"/>
    <property type="evidence" value="ECO:0007669"/>
    <property type="project" value="InterPro"/>
</dbReference>
<keyword evidence="1" id="KW-0799">Topoisomerase</keyword>
<organism evidence="2 3">
    <name type="scientific">Aphidius gifuensis</name>
    <name type="common">Parasitoid wasp</name>
    <dbReference type="NCBI Taxonomy" id="684658"/>
    <lineage>
        <taxon>Eukaryota</taxon>
        <taxon>Metazoa</taxon>
        <taxon>Ecdysozoa</taxon>
        <taxon>Arthropoda</taxon>
        <taxon>Hexapoda</taxon>
        <taxon>Insecta</taxon>
        <taxon>Pterygota</taxon>
        <taxon>Neoptera</taxon>
        <taxon>Endopterygota</taxon>
        <taxon>Hymenoptera</taxon>
        <taxon>Apocrita</taxon>
        <taxon>Ichneumonoidea</taxon>
        <taxon>Braconidae</taxon>
        <taxon>Aphidiinae</taxon>
        <taxon>Aphidius</taxon>
    </lineage>
</organism>
<dbReference type="GO" id="GO:0006281">
    <property type="term" value="P:DNA repair"/>
    <property type="evidence" value="ECO:0007669"/>
    <property type="project" value="TreeGrafter"/>
</dbReference>
<dbReference type="EC" id="5.6.2.1" evidence="1"/>
<comment type="catalytic activity">
    <reaction evidence="1">
        <text>ATP-independent breakage of single-stranded DNA, followed by passage and rejoining.</text>
        <dbReference type="EC" id="5.6.2.1"/>
    </reaction>
</comment>
<dbReference type="Proteomes" id="UP000639338">
    <property type="component" value="Unassembled WGS sequence"/>
</dbReference>
<evidence type="ECO:0000256" key="1">
    <source>
        <dbReference type="RuleBase" id="RU362092"/>
    </source>
</evidence>
<dbReference type="GO" id="GO:0031422">
    <property type="term" value="C:RecQ family helicase-topoisomerase III complex"/>
    <property type="evidence" value="ECO:0007669"/>
    <property type="project" value="TreeGrafter"/>
</dbReference>
<comment type="similarity">
    <text evidence="1">Belongs to the type IA topoisomerase family.</text>
</comment>
<gene>
    <name evidence="2" type="ORF">HCN44_009911</name>
</gene>
<dbReference type="GO" id="GO:0006310">
    <property type="term" value="P:DNA recombination"/>
    <property type="evidence" value="ECO:0007669"/>
    <property type="project" value="TreeGrafter"/>
</dbReference>
<dbReference type="EMBL" id="JACMRX010000002">
    <property type="protein sequence ID" value="KAF7996075.1"/>
    <property type="molecule type" value="Genomic_DNA"/>
</dbReference>
<evidence type="ECO:0000313" key="3">
    <source>
        <dbReference type="Proteomes" id="UP000639338"/>
    </source>
</evidence>
<evidence type="ECO:0000313" key="2">
    <source>
        <dbReference type="EMBL" id="KAF7996075.1"/>
    </source>
</evidence>
<keyword evidence="1" id="KW-0413">Isomerase</keyword>
<dbReference type="AlphaFoldDB" id="A0A834XYT8"/>
<protein>
    <recommendedName>
        <fullName evidence="1">DNA topoisomerase</fullName>
        <ecNumber evidence="1">5.6.2.1</ecNumber>
    </recommendedName>
</protein>
<dbReference type="GO" id="GO:0003677">
    <property type="term" value="F:DNA binding"/>
    <property type="evidence" value="ECO:0007669"/>
    <property type="project" value="UniProtKB-KW"/>
</dbReference>
<proteinExistence type="inferred from homology"/>
<sequence length="349" mass="37838">TTVSEVRVDGALGFAALLAVGVADAFDCAASLAVGVAGIKGVAGLVDGTPDFVGVTQLTNGDGFFGELGGVLETSVAHFLEITNESINNAIKSLKQPQENKSRAIDVLRKIDLRIEAVFTRFQTLHFQKRFPQQIKDKISRPSKGPIYIFYDDDDGSEKLQNINICLEANCAINNNNCKSSSLSSQNYQKRPVQIQIIDIINNKMEFTIKNNQLSQLPSTSQPLLSRPLPLPPLVTTIIFNLWSYEIPASSFRGVYFHDPLGDNRDDNRGDFDGDVDLDDVGGADAIDLRVARREEMLRGVRVGGITGGARAGRLREEKAGRGKGGTFRGRPRGVILGRMPANAFGSSG</sequence>
<name>A0A834XYT8_APHGI</name>
<dbReference type="Gene3D" id="1.10.460.10">
    <property type="entry name" value="Topoisomerase I, domain 2"/>
    <property type="match status" value="1"/>
</dbReference>
<accession>A0A834XYT8</accession>
<dbReference type="InterPro" id="IPR013824">
    <property type="entry name" value="Topo_IA_cen_sub1"/>
</dbReference>
<dbReference type="PANTHER" id="PTHR11390:SF21">
    <property type="entry name" value="DNA TOPOISOMERASE 3-ALPHA"/>
    <property type="match status" value="1"/>
</dbReference>
<reference evidence="2 3" key="1">
    <citation type="submission" date="2020-08" db="EMBL/GenBank/DDBJ databases">
        <title>Aphidius gifuensis genome sequencing and assembly.</title>
        <authorList>
            <person name="Du Z."/>
        </authorList>
    </citation>
    <scope>NUCLEOTIDE SEQUENCE [LARGE SCALE GENOMIC DNA]</scope>
    <source>
        <strain evidence="2">YNYX2018</strain>
        <tissue evidence="2">Adults</tissue>
    </source>
</reference>
<dbReference type="GO" id="GO:0005634">
    <property type="term" value="C:nucleus"/>
    <property type="evidence" value="ECO:0007669"/>
    <property type="project" value="TreeGrafter"/>
</dbReference>
<dbReference type="PANTHER" id="PTHR11390">
    <property type="entry name" value="PROKARYOTIC DNA TOPOISOMERASE"/>
    <property type="match status" value="1"/>
</dbReference>
<comment type="caution">
    <text evidence="2">The sequence shown here is derived from an EMBL/GenBank/DDBJ whole genome shotgun (WGS) entry which is preliminary data.</text>
</comment>
<keyword evidence="1" id="KW-0238">DNA-binding</keyword>
<feature type="non-terminal residue" evidence="2">
    <location>
        <position position="1"/>
    </location>
</feature>